<gene>
    <name evidence="1" type="ORF">MNBD_UNCLBAC01-2172</name>
</gene>
<sequence>MPCSDSSSSIVLQLNQDEKFLNFDFAKITCGQEITANTGYAQYCLKKSLDEILNFSYEQLRKDLNITEEDVQFILYSEWDALRTVIMQYLGREDENMDIDRCQITAVEHSEEGVEIALVILPPKEMPKIFSCHLT</sequence>
<dbReference type="AlphaFoldDB" id="A0A3B1DM54"/>
<reference evidence="1" key="1">
    <citation type="submission" date="2018-06" db="EMBL/GenBank/DDBJ databases">
        <authorList>
            <person name="Zhirakovskaya E."/>
        </authorList>
    </citation>
    <scope>NUCLEOTIDE SEQUENCE</scope>
</reference>
<evidence type="ECO:0008006" key="2">
    <source>
        <dbReference type="Google" id="ProtNLM"/>
    </source>
</evidence>
<evidence type="ECO:0000313" key="1">
    <source>
        <dbReference type="EMBL" id="VAX36020.1"/>
    </source>
</evidence>
<protein>
    <recommendedName>
        <fullName evidence="2">NIF system FeS cluster assembly NifU N-terminal domain-containing protein</fullName>
    </recommendedName>
</protein>
<name>A0A3B1DM54_9ZZZZ</name>
<accession>A0A3B1DM54</accession>
<organism evidence="1">
    <name type="scientific">hydrothermal vent metagenome</name>
    <dbReference type="NCBI Taxonomy" id="652676"/>
    <lineage>
        <taxon>unclassified sequences</taxon>
        <taxon>metagenomes</taxon>
        <taxon>ecological metagenomes</taxon>
    </lineage>
</organism>
<dbReference type="EMBL" id="UOGJ01000078">
    <property type="protein sequence ID" value="VAX36020.1"/>
    <property type="molecule type" value="Genomic_DNA"/>
</dbReference>
<proteinExistence type="predicted"/>